<keyword evidence="2" id="KW-0254">Endocytosis</keyword>
<evidence type="ECO:0000256" key="1">
    <source>
        <dbReference type="ARBA" id="ARBA00011980"/>
    </source>
</evidence>
<dbReference type="GO" id="GO:0005525">
    <property type="term" value="F:GTP binding"/>
    <property type="evidence" value="ECO:0007669"/>
    <property type="project" value="UniProtKB-KW"/>
</dbReference>
<dbReference type="PROSITE" id="PS51388">
    <property type="entry name" value="GED"/>
    <property type="match status" value="1"/>
</dbReference>
<evidence type="ECO:0000259" key="11">
    <source>
        <dbReference type="PROSITE" id="PS51388"/>
    </source>
</evidence>
<dbReference type="GO" id="GO:0003924">
    <property type="term" value="F:GTPase activity"/>
    <property type="evidence" value="ECO:0007669"/>
    <property type="project" value="InterPro"/>
</dbReference>
<dbReference type="AlphaFoldDB" id="A0AAV7Y7Y4"/>
<feature type="compositionally biased region" description="Basic residues" evidence="9">
    <location>
        <begin position="141"/>
        <end position="151"/>
    </location>
</feature>
<dbReference type="InterPro" id="IPR045063">
    <property type="entry name" value="Dynamin_N"/>
</dbReference>
<dbReference type="GO" id="GO:0006897">
    <property type="term" value="P:endocytosis"/>
    <property type="evidence" value="ECO:0007669"/>
    <property type="project" value="UniProtKB-KW"/>
</dbReference>
<evidence type="ECO:0000313" key="14">
    <source>
        <dbReference type="Proteomes" id="UP001146793"/>
    </source>
</evidence>
<keyword evidence="6 8" id="KW-0342">GTP-binding</keyword>
<reference evidence="13" key="1">
    <citation type="submission" date="2022-08" db="EMBL/GenBank/DDBJ databases">
        <title>Novel sulphate-reducing endosymbionts in the free-living metamonad Anaeramoeba.</title>
        <authorList>
            <person name="Jerlstrom-Hultqvist J."/>
            <person name="Cepicka I."/>
            <person name="Gallot-Lavallee L."/>
            <person name="Salas-Leiva D."/>
            <person name="Curtis B.A."/>
            <person name="Zahonova K."/>
            <person name="Pipaliya S."/>
            <person name="Dacks J."/>
            <person name="Roger A.J."/>
        </authorList>
    </citation>
    <scope>NUCLEOTIDE SEQUENCE</scope>
    <source>
        <strain evidence="13">Busselton2</strain>
    </source>
</reference>
<dbReference type="Gene3D" id="1.20.120.1240">
    <property type="entry name" value="Dynamin, middle domain"/>
    <property type="match status" value="2"/>
</dbReference>
<feature type="compositionally biased region" description="Basic and acidic residues" evidence="9">
    <location>
        <begin position="37"/>
        <end position="48"/>
    </location>
</feature>
<feature type="compositionally biased region" description="Basic residues" evidence="9">
    <location>
        <begin position="119"/>
        <end position="132"/>
    </location>
</feature>
<name>A0AAV7Y7Y4_9EUKA</name>
<feature type="compositionally biased region" description="Basic and acidic residues" evidence="9">
    <location>
        <begin position="764"/>
        <end position="776"/>
    </location>
</feature>
<evidence type="ECO:0000259" key="10">
    <source>
        <dbReference type="PROSITE" id="PS50003"/>
    </source>
</evidence>
<feature type="compositionally biased region" description="Basic residues" evidence="9">
    <location>
        <begin position="24"/>
        <end position="35"/>
    </location>
</feature>
<dbReference type="InterPro" id="IPR001401">
    <property type="entry name" value="Dynamin_GTPase"/>
</dbReference>
<dbReference type="SUPFAM" id="SSF52540">
    <property type="entry name" value="P-loop containing nucleoside triphosphate hydrolases"/>
    <property type="match status" value="1"/>
</dbReference>
<dbReference type="InterPro" id="IPR030381">
    <property type="entry name" value="G_DYNAMIN_dom"/>
</dbReference>
<dbReference type="GO" id="GO:0005874">
    <property type="term" value="C:microtubule"/>
    <property type="evidence" value="ECO:0007669"/>
    <property type="project" value="UniProtKB-KW"/>
</dbReference>
<dbReference type="Pfam" id="PF00350">
    <property type="entry name" value="Dynamin_N"/>
    <property type="match status" value="1"/>
</dbReference>
<dbReference type="InterPro" id="IPR020850">
    <property type="entry name" value="GED_dom"/>
</dbReference>
<dbReference type="FunFam" id="3.40.50.300:FF:000045">
    <property type="entry name" value="dynamin-1 isoform X2"/>
    <property type="match status" value="1"/>
</dbReference>
<dbReference type="CDD" id="cd08771">
    <property type="entry name" value="DLP_1"/>
    <property type="match status" value="1"/>
</dbReference>
<feature type="domain" description="GED" evidence="11">
    <location>
        <begin position="860"/>
        <end position="951"/>
    </location>
</feature>
<evidence type="ECO:0000256" key="3">
    <source>
        <dbReference type="ARBA" id="ARBA00022701"/>
    </source>
</evidence>
<dbReference type="GO" id="GO:0016020">
    <property type="term" value="C:membrane"/>
    <property type="evidence" value="ECO:0007669"/>
    <property type="project" value="TreeGrafter"/>
</dbReference>
<dbReference type="Gene3D" id="3.40.50.300">
    <property type="entry name" value="P-loop containing nucleotide triphosphate hydrolases"/>
    <property type="match status" value="1"/>
</dbReference>
<feature type="region of interest" description="Disordered" evidence="9">
    <location>
        <begin position="1"/>
        <end position="160"/>
    </location>
</feature>
<dbReference type="PRINTS" id="PR00195">
    <property type="entry name" value="DYNAMIN"/>
</dbReference>
<accession>A0AAV7Y7Y4</accession>
<dbReference type="Pfam" id="PF02212">
    <property type="entry name" value="GED"/>
    <property type="match status" value="1"/>
</dbReference>
<dbReference type="SMART" id="SM00233">
    <property type="entry name" value="PH"/>
    <property type="match status" value="1"/>
</dbReference>
<dbReference type="Gene3D" id="2.30.29.30">
    <property type="entry name" value="Pleckstrin-homology domain (PH domain)/Phosphotyrosine-binding domain (PTB)"/>
    <property type="match status" value="1"/>
</dbReference>
<feature type="region of interest" description="Disordered" evidence="9">
    <location>
        <begin position="723"/>
        <end position="776"/>
    </location>
</feature>
<evidence type="ECO:0000259" key="12">
    <source>
        <dbReference type="PROSITE" id="PS51718"/>
    </source>
</evidence>
<dbReference type="PANTHER" id="PTHR11566">
    <property type="entry name" value="DYNAMIN"/>
    <property type="match status" value="1"/>
</dbReference>
<dbReference type="PROSITE" id="PS51718">
    <property type="entry name" value="G_DYNAMIN_2"/>
    <property type="match status" value="1"/>
</dbReference>
<dbReference type="Proteomes" id="UP001146793">
    <property type="component" value="Unassembled WGS sequence"/>
</dbReference>
<evidence type="ECO:0000256" key="7">
    <source>
        <dbReference type="ARBA" id="ARBA00023175"/>
    </source>
</evidence>
<evidence type="ECO:0000256" key="8">
    <source>
        <dbReference type="RuleBase" id="RU003932"/>
    </source>
</evidence>
<keyword evidence="4 8" id="KW-0547">Nucleotide-binding</keyword>
<dbReference type="InterPro" id="IPR027417">
    <property type="entry name" value="P-loop_NTPase"/>
</dbReference>
<dbReference type="GO" id="GO:0008017">
    <property type="term" value="F:microtubule binding"/>
    <property type="evidence" value="ECO:0007669"/>
    <property type="project" value="TreeGrafter"/>
</dbReference>
<evidence type="ECO:0000256" key="2">
    <source>
        <dbReference type="ARBA" id="ARBA00022583"/>
    </source>
</evidence>
<gene>
    <name evidence="13" type="ORF">M0812_28069</name>
</gene>
<feature type="compositionally biased region" description="Basic residues" evidence="9">
    <location>
        <begin position="7"/>
        <end position="16"/>
    </location>
</feature>
<feature type="compositionally biased region" description="Low complexity" evidence="9">
    <location>
        <begin position="57"/>
        <end position="68"/>
    </location>
</feature>
<comment type="caution">
    <text evidence="13">The sequence shown here is derived from an EMBL/GenBank/DDBJ whole genome shotgun (WGS) entry which is preliminary data.</text>
</comment>
<dbReference type="InterPro" id="IPR022812">
    <property type="entry name" value="Dynamin"/>
</dbReference>
<organism evidence="13 14">
    <name type="scientific">Anaeramoeba flamelloides</name>
    <dbReference type="NCBI Taxonomy" id="1746091"/>
    <lineage>
        <taxon>Eukaryota</taxon>
        <taxon>Metamonada</taxon>
        <taxon>Anaeramoebidae</taxon>
        <taxon>Anaeramoeba</taxon>
    </lineage>
</organism>
<dbReference type="GO" id="GO:0005737">
    <property type="term" value="C:cytoplasm"/>
    <property type="evidence" value="ECO:0007669"/>
    <property type="project" value="TreeGrafter"/>
</dbReference>
<feature type="compositionally biased region" description="Polar residues" evidence="9">
    <location>
        <begin position="726"/>
        <end position="738"/>
    </location>
</feature>
<keyword evidence="5" id="KW-0378">Hydrolase</keyword>
<dbReference type="InterPro" id="IPR000375">
    <property type="entry name" value="Dynamin_stalk"/>
</dbReference>
<protein>
    <recommendedName>
        <fullName evidence="1">dynamin GTPase</fullName>
        <ecNumber evidence="1">3.6.5.5</ecNumber>
    </recommendedName>
</protein>
<dbReference type="EC" id="3.6.5.5" evidence="1"/>
<dbReference type="EMBL" id="JANTQA010000070">
    <property type="protein sequence ID" value="KAJ3425624.1"/>
    <property type="molecule type" value="Genomic_DNA"/>
</dbReference>
<dbReference type="SUPFAM" id="SSF50729">
    <property type="entry name" value="PH domain-like"/>
    <property type="match status" value="1"/>
</dbReference>
<feature type="domain" description="Dynamin-type G" evidence="12">
    <location>
        <begin position="179"/>
        <end position="446"/>
    </location>
</feature>
<evidence type="ECO:0000256" key="9">
    <source>
        <dbReference type="SAM" id="MobiDB-lite"/>
    </source>
</evidence>
<dbReference type="InterPro" id="IPR019762">
    <property type="entry name" value="Dynamin_GTPase_CS"/>
</dbReference>
<feature type="compositionally biased region" description="Basic residues" evidence="9">
    <location>
        <begin position="83"/>
        <end position="95"/>
    </location>
</feature>
<comment type="similarity">
    <text evidence="8">Belongs to the TRAFAC class dynamin-like GTPase superfamily. Dynamin/Fzo/YdjA family.</text>
</comment>
<dbReference type="InterPro" id="IPR001849">
    <property type="entry name" value="PH_domain"/>
</dbReference>
<dbReference type="SMART" id="SM00053">
    <property type="entry name" value="DYNc"/>
    <property type="match status" value="1"/>
</dbReference>
<feature type="domain" description="PH" evidence="10">
    <location>
        <begin position="663"/>
        <end position="846"/>
    </location>
</feature>
<evidence type="ECO:0000256" key="4">
    <source>
        <dbReference type="ARBA" id="ARBA00022741"/>
    </source>
</evidence>
<dbReference type="Pfam" id="PF01031">
    <property type="entry name" value="Dynamin_M"/>
    <property type="match status" value="1"/>
</dbReference>
<dbReference type="Pfam" id="PF00169">
    <property type="entry name" value="PH"/>
    <property type="match status" value="1"/>
</dbReference>
<dbReference type="SMART" id="SM00302">
    <property type="entry name" value="GED"/>
    <property type="match status" value="1"/>
</dbReference>
<keyword evidence="7" id="KW-0505">Motor protein</keyword>
<proteinExistence type="inferred from homology"/>
<dbReference type="PROSITE" id="PS50003">
    <property type="entry name" value="PH_DOMAIN"/>
    <property type="match status" value="1"/>
</dbReference>
<dbReference type="InterPro" id="IPR011993">
    <property type="entry name" value="PH-like_dom_sf"/>
</dbReference>
<dbReference type="PROSITE" id="PS00410">
    <property type="entry name" value="G_DYNAMIN_1"/>
    <property type="match status" value="1"/>
</dbReference>
<evidence type="ECO:0000256" key="5">
    <source>
        <dbReference type="ARBA" id="ARBA00022801"/>
    </source>
</evidence>
<dbReference type="InterPro" id="IPR003130">
    <property type="entry name" value="GED"/>
</dbReference>
<evidence type="ECO:0000313" key="13">
    <source>
        <dbReference type="EMBL" id="KAJ3425624.1"/>
    </source>
</evidence>
<feature type="compositionally biased region" description="Low complexity" evidence="9">
    <location>
        <begin position="109"/>
        <end position="118"/>
    </location>
</feature>
<sequence length="954" mass="108207">MSEQTTKKKRRKKKTKTSSNQQTTKKKRVKKKPTTKKQTEDQNDELAKPKTKKKTKPSTSTKTSSSTKTSKKPSSKTSSKTTKITKPKTKKKKSTKTSSSTKTSKKPSSKTSTNTRTSGKSKTKTKPKKKSKTITLSKTETKKKKKKKPKKPKEQPEGTKLITMVNKLQDAFTRVGMVNLDMPQIAVVGCQSSGKSSVLESVVGRDFLPRGSGIVTRRPLVLQLIRDSSLSSEYGQFLHKGERKYFDFKEIEDEIVRDTDRITGKNKGLSPIPINLKLYSPSVVNLTMIDLPGVTKIAVGDQPENIEEQINDMVLNYISRPNCIILAVTPANTDLANSDSLKLAKQVDPKRQRTVGVLTKLDLMDEGTDAVDILEGRILDLKFIGVVNRSQKDLQNNKDVRSALNAEQQFFQSHPKYMHMAHVMGSKYLAKVLNSKLISHIKSSLPAMADSTAKELKSARKKLKRLGGGDNLKKKEIAFKALSGFTEEFKNMIDGNSKDANSREGKTKEENLFGGAKIRHHFTTSLKKNIEELKIEEELTDKKIKIYMQNAEGAISRLGIPEKVFHWSIKVGIVKFLEPCLKCVRSVEKELIQIIVDTADQVDEFTPFPVLKERILEIANMLVGQFREPTLDLVSEIVKMELSYINFEHPGLKLNKYIEDRKGKVVQGWMITQSVKSKKWGQMWFVLKERTLFYYENPDSKSPVAEIPLEGCIVETLDDINKARSKNNPKTTTQQPKTFENVGTEEKAPQPTQNQPKKSIKTSMMEKESQRKNKERGIKIIESKALKTLESGKKVKKGLELDKQCYMRIRHPSGRRIVGKTRIVEIFALDHFSFKNWIGNLKKSAEGFRTGVGKRTYRDIWAVREIVVNYFDAVKTNLYDSIPKAIMFSMVNEAKKELESVLMARVYDEDMLADLMEEDSNVVKQRKDYKKKIALLEEVQDIMSDVKSIKSIKF</sequence>
<evidence type="ECO:0000256" key="6">
    <source>
        <dbReference type="ARBA" id="ARBA00023134"/>
    </source>
</evidence>
<keyword evidence="3" id="KW-0493">Microtubule</keyword>